<evidence type="ECO:0000256" key="2">
    <source>
        <dbReference type="ARBA" id="ARBA00022475"/>
    </source>
</evidence>
<evidence type="ECO:0000256" key="5">
    <source>
        <dbReference type="ARBA" id="ARBA00023136"/>
    </source>
</evidence>
<reference evidence="8" key="1">
    <citation type="journal article" date="2019" name="Int. J. Syst. Evol. Microbiol.">
        <title>The Global Catalogue of Microorganisms (GCM) 10K type strain sequencing project: providing services to taxonomists for standard genome sequencing and annotation.</title>
        <authorList>
            <consortium name="The Broad Institute Genomics Platform"/>
            <consortium name="The Broad Institute Genome Sequencing Center for Infectious Disease"/>
            <person name="Wu L."/>
            <person name="Ma J."/>
        </authorList>
    </citation>
    <scope>NUCLEOTIDE SEQUENCE [LARGE SCALE GENOMIC DNA]</scope>
    <source>
        <strain evidence="8">CGMCC 1.15353</strain>
    </source>
</reference>
<feature type="transmembrane region" description="Helical" evidence="6">
    <location>
        <begin position="207"/>
        <end position="225"/>
    </location>
</feature>
<feature type="transmembrane region" description="Helical" evidence="6">
    <location>
        <begin position="16"/>
        <end position="35"/>
    </location>
</feature>
<gene>
    <name evidence="7" type="ORF">GCM10011389_17880</name>
</gene>
<keyword evidence="3 6" id="KW-0812">Transmembrane</keyword>
<feature type="transmembrane region" description="Helical" evidence="6">
    <location>
        <begin position="90"/>
        <end position="116"/>
    </location>
</feature>
<dbReference type="Proteomes" id="UP000642571">
    <property type="component" value="Unassembled WGS sequence"/>
</dbReference>
<accession>A0ABQ1Q2S3</accession>
<feature type="transmembrane region" description="Helical" evidence="6">
    <location>
        <begin position="367"/>
        <end position="389"/>
    </location>
</feature>
<evidence type="ECO:0000313" key="7">
    <source>
        <dbReference type="EMBL" id="GGD10695.1"/>
    </source>
</evidence>
<dbReference type="InterPro" id="IPR050367">
    <property type="entry name" value="APC_superfamily"/>
</dbReference>
<organism evidence="7 8">
    <name type="scientific">Pontibacillus salipaludis</name>
    <dbReference type="NCBI Taxonomy" id="1697394"/>
    <lineage>
        <taxon>Bacteria</taxon>
        <taxon>Bacillati</taxon>
        <taxon>Bacillota</taxon>
        <taxon>Bacilli</taxon>
        <taxon>Bacillales</taxon>
        <taxon>Bacillaceae</taxon>
        <taxon>Pontibacillus</taxon>
    </lineage>
</organism>
<dbReference type="PANTHER" id="PTHR42770:SF7">
    <property type="entry name" value="MEMBRANE PROTEIN"/>
    <property type="match status" value="1"/>
</dbReference>
<feature type="transmembrane region" description="Helical" evidence="6">
    <location>
        <begin position="169"/>
        <end position="187"/>
    </location>
</feature>
<comment type="caution">
    <text evidence="7">The sequence shown here is derived from an EMBL/GenBank/DDBJ whole genome shotgun (WGS) entry which is preliminary data.</text>
</comment>
<feature type="transmembrane region" description="Helical" evidence="6">
    <location>
        <begin position="289"/>
        <end position="314"/>
    </location>
</feature>
<feature type="transmembrane region" description="Helical" evidence="6">
    <location>
        <begin position="245"/>
        <end position="269"/>
    </location>
</feature>
<sequence length="472" mass="51532">MGQPQRKKLDKTLKPHWVWAIAFGSAVGWGAFVLPTDWLAGNGPLPVVIGFLLGAILMTVIGVSYGFLIKQFPVSGGEFAYAYIGFGRTHAFVAGWFLTLGYICTVALNSSALALLGKFLFPSVVKIVPLYTIAGWDVYLGEIIISTVTLIVFAFLNIRGASFSGRSQFIFTMVLLSGVILLAIGAIVSDQATASNMQPLIDPSKPAIASILAIVAITPWAYLGFDNIPQAAEEFDFPPNKAFKLIVYALLAAGLAYSVMVLTVSSLAPWQELAGSASAWATGDAIDSIFGRLGIFIIATALIMGIFTGLNGFYLSSSRLMFAMGRARVLPQMFHRLHPKYNTPYVGIIFTSLLCLIAPWFGREVLLWIVDMSSIGVTIAYFYCCATAFRMSNSKVQKTFATLGIISAATFFFLLTMWFLDSSLSAPSYIALAVWAGLGLLFYLFKQKEYNAIPRKELNYLITEKEEIPQNK</sequence>
<dbReference type="PANTHER" id="PTHR42770">
    <property type="entry name" value="AMINO ACID TRANSPORTER-RELATED"/>
    <property type="match status" value="1"/>
</dbReference>
<keyword evidence="8" id="KW-1185">Reference proteome</keyword>
<dbReference type="RefSeq" id="WP_188652924.1">
    <property type="nucleotide sequence ID" value="NZ_BMIN01000006.1"/>
</dbReference>
<dbReference type="EMBL" id="BMIN01000006">
    <property type="protein sequence ID" value="GGD10695.1"/>
    <property type="molecule type" value="Genomic_DNA"/>
</dbReference>
<evidence type="ECO:0000256" key="3">
    <source>
        <dbReference type="ARBA" id="ARBA00022692"/>
    </source>
</evidence>
<feature type="transmembrane region" description="Helical" evidence="6">
    <location>
        <begin position="343"/>
        <end position="361"/>
    </location>
</feature>
<feature type="transmembrane region" description="Helical" evidence="6">
    <location>
        <begin position="426"/>
        <end position="445"/>
    </location>
</feature>
<keyword evidence="4 6" id="KW-1133">Transmembrane helix</keyword>
<feature type="transmembrane region" description="Helical" evidence="6">
    <location>
        <begin position="136"/>
        <end position="157"/>
    </location>
</feature>
<protein>
    <submittedName>
        <fullName evidence="7">Amino acid permease</fullName>
    </submittedName>
</protein>
<feature type="transmembrane region" description="Helical" evidence="6">
    <location>
        <begin position="47"/>
        <end position="69"/>
    </location>
</feature>
<proteinExistence type="predicted"/>
<dbReference type="Pfam" id="PF13520">
    <property type="entry name" value="AA_permease_2"/>
    <property type="match status" value="1"/>
</dbReference>
<comment type="subcellular location">
    <subcellularLocation>
        <location evidence="1">Cell membrane</location>
        <topology evidence="1">Multi-pass membrane protein</topology>
    </subcellularLocation>
</comment>
<keyword evidence="2" id="KW-1003">Cell membrane</keyword>
<feature type="transmembrane region" description="Helical" evidence="6">
    <location>
        <begin position="401"/>
        <end position="420"/>
    </location>
</feature>
<evidence type="ECO:0000256" key="6">
    <source>
        <dbReference type="SAM" id="Phobius"/>
    </source>
</evidence>
<evidence type="ECO:0000313" key="8">
    <source>
        <dbReference type="Proteomes" id="UP000642571"/>
    </source>
</evidence>
<dbReference type="InterPro" id="IPR002293">
    <property type="entry name" value="AA/rel_permease1"/>
</dbReference>
<keyword evidence="5 6" id="KW-0472">Membrane</keyword>
<name>A0ABQ1Q2S3_9BACI</name>
<evidence type="ECO:0000256" key="4">
    <source>
        <dbReference type="ARBA" id="ARBA00022989"/>
    </source>
</evidence>
<dbReference type="PIRSF" id="PIRSF006060">
    <property type="entry name" value="AA_transporter"/>
    <property type="match status" value="1"/>
</dbReference>
<dbReference type="Gene3D" id="1.20.1740.10">
    <property type="entry name" value="Amino acid/polyamine transporter I"/>
    <property type="match status" value="1"/>
</dbReference>
<evidence type="ECO:0000256" key="1">
    <source>
        <dbReference type="ARBA" id="ARBA00004651"/>
    </source>
</evidence>